<name>A0A4S8JXS7_MUSBA</name>
<dbReference type="AlphaFoldDB" id="A0A4S8JXS7"/>
<evidence type="ECO:0000259" key="1">
    <source>
        <dbReference type="Pfam" id="PF05093"/>
    </source>
</evidence>
<gene>
    <name evidence="2" type="ORF">C4D60_Mb05t21230</name>
</gene>
<dbReference type="STRING" id="52838.A0A4S8JXS7"/>
<accession>A0A4S8JXS7</accession>
<dbReference type="InterPro" id="IPR046408">
    <property type="entry name" value="CIAPIN1"/>
</dbReference>
<dbReference type="Pfam" id="PF05093">
    <property type="entry name" value="CIAPIN1"/>
    <property type="match status" value="1"/>
</dbReference>
<evidence type="ECO:0000313" key="2">
    <source>
        <dbReference type="EMBL" id="THU67113.1"/>
    </source>
</evidence>
<keyword evidence="3" id="KW-1185">Reference proteome</keyword>
<comment type="caution">
    <text evidence="2">The sequence shown here is derived from an EMBL/GenBank/DDBJ whole genome shotgun (WGS) entry which is preliminary data.</text>
</comment>
<protein>
    <recommendedName>
        <fullName evidence="1">Anamorsin C-terminal domain-containing protein</fullName>
    </recommendedName>
</protein>
<organism evidence="2 3">
    <name type="scientific">Musa balbisiana</name>
    <name type="common">Banana</name>
    <dbReference type="NCBI Taxonomy" id="52838"/>
    <lineage>
        <taxon>Eukaryota</taxon>
        <taxon>Viridiplantae</taxon>
        <taxon>Streptophyta</taxon>
        <taxon>Embryophyta</taxon>
        <taxon>Tracheophyta</taxon>
        <taxon>Spermatophyta</taxon>
        <taxon>Magnoliopsida</taxon>
        <taxon>Liliopsida</taxon>
        <taxon>Zingiberales</taxon>
        <taxon>Musaceae</taxon>
        <taxon>Musa</taxon>
    </lineage>
</organism>
<dbReference type="Proteomes" id="UP000317650">
    <property type="component" value="Chromosome 5"/>
</dbReference>
<feature type="domain" description="Anamorsin C-terminal" evidence="1">
    <location>
        <begin position="22"/>
        <end position="58"/>
    </location>
</feature>
<reference evidence="2 3" key="1">
    <citation type="journal article" date="2019" name="Nat. Plants">
        <title>Genome sequencing of Musa balbisiana reveals subgenome evolution and function divergence in polyploid bananas.</title>
        <authorList>
            <person name="Yao X."/>
        </authorList>
    </citation>
    <scope>NUCLEOTIDE SEQUENCE [LARGE SCALE GENOMIC DNA]</scope>
    <source>
        <strain evidence="3">cv. DH-PKW</strain>
        <tissue evidence="2">Leaves</tissue>
    </source>
</reference>
<sequence>MEIVKMDRREKPARTAHVVGLRKKLKYGNSCGFGDAFLYSTCSYTGLPPFKLGEKVSLSANFLSADI</sequence>
<evidence type="ECO:0000313" key="3">
    <source>
        <dbReference type="Proteomes" id="UP000317650"/>
    </source>
</evidence>
<proteinExistence type="predicted"/>
<dbReference type="EMBL" id="PYDT01000003">
    <property type="protein sequence ID" value="THU67113.1"/>
    <property type="molecule type" value="Genomic_DNA"/>
</dbReference>